<keyword evidence="6" id="KW-0227">DNA damage</keyword>
<dbReference type="GO" id="GO:0003904">
    <property type="term" value="F:deoxyribodipyrimidine photo-lyase activity"/>
    <property type="evidence" value="ECO:0007669"/>
    <property type="project" value="UniProtKB-EC"/>
</dbReference>
<keyword evidence="5" id="KW-0285">Flavoprotein</keyword>
<accession>A0A8E0S4Y0</accession>
<dbReference type="InterPro" id="IPR036155">
    <property type="entry name" value="Crypto/Photolyase_N_sf"/>
</dbReference>
<dbReference type="EMBL" id="LUCM01001978">
    <property type="protein sequence ID" value="KAA0198044.1"/>
    <property type="molecule type" value="Genomic_DNA"/>
</dbReference>
<evidence type="ECO:0000256" key="1">
    <source>
        <dbReference type="ARBA" id="ARBA00001974"/>
    </source>
</evidence>
<proteinExistence type="inferred from homology"/>
<evidence type="ECO:0000256" key="13">
    <source>
        <dbReference type="ARBA" id="ARBA00059220"/>
    </source>
</evidence>
<protein>
    <recommendedName>
        <fullName evidence="4">Deoxyribodipyrimidine photo-lyase</fullName>
        <ecNumber evidence="3">4.1.99.3</ecNumber>
    </recommendedName>
    <alternativeName>
        <fullName evidence="11">DNA photolyase</fullName>
    </alternativeName>
    <alternativeName>
        <fullName evidence="14">Photoreactivating enzyme</fullName>
    </alternativeName>
</protein>
<keyword evidence="10" id="KW-0456">Lyase</keyword>
<dbReference type="FunFam" id="1.25.40.80:FF:000004">
    <property type="entry name" value="Deoxyribodipyrimidine photolyase"/>
    <property type="match status" value="1"/>
</dbReference>
<dbReference type="AlphaFoldDB" id="A0A8E0S4Y0"/>
<evidence type="ECO:0000256" key="12">
    <source>
        <dbReference type="ARBA" id="ARBA00033999"/>
    </source>
</evidence>
<dbReference type="SUPFAM" id="SSF48173">
    <property type="entry name" value="Cryptochrome/photolyase FAD-binding domain"/>
    <property type="match status" value="1"/>
</dbReference>
<dbReference type="Gene3D" id="1.10.579.10">
    <property type="entry name" value="DNA Cyclobutane Dipyrimidine Photolyase, subunit A, domain 3"/>
    <property type="match status" value="1"/>
</dbReference>
<dbReference type="SUPFAM" id="SSF52425">
    <property type="entry name" value="Cryptochrome/photolyase, N-terminal domain"/>
    <property type="match status" value="1"/>
</dbReference>
<comment type="cofactor">
    <cofactor evidence="1">
        <name>FAD</name>
        <dbReference type="ChEBI" id="CHEBI:57692"/>
    </cofactor>
</comment>
<keyword evidence="9" id="KW-0234">DNA repair</keyword>
<sequence length="533" mass="60617">MSKLSKIVKATLGDFDAWVEEIASNRVRQAGSSVSSFKFAKCRVRQLKGPNYFPELGGCSNENPSAFGEGGVVYWMIRDQRVEDNWAFLYAQRLALKFSVPLHVCFCLVPRYQADTLRHFAFMIGGLAEVEQKCNLLNIPFHLVQASEKLSPAQPGKKRTWSDIRNEGIGFCEDAVAKAVAAKVAELNVGCLVTDFCPLRQPCAWIDRLVTLMPEHIPVCQVDAHNVVPVWYASDKLEYAARTIRRKLHDRWSELMTEFPPIVRHPFGTNPVSKPSTIDLKQLENDYKGDVTVKPVAWAKPGTKAGLMTLYQFINTRLHLYDSLRNDPTKIATSDLSPWFHFGHVAPQRALLEVRKLRTVLPKSADAFIEEAFVRRELSDNFCHYNPNYDSLKGAYQWAQETLLLHERDKRNPAYTESEMEDAKTGDDLWNASQRQLIRTGKLHGFLRMYWAKKILEWHKDGPAAALKLALFLNDKYSLDGTDPNGFVGAMWSICGVHDQGWAERPIFGKIRCMTYNGCARKFSVPTFVTRYS</sequence>
<dbReference type="Proteomes" id="UP000728185">
    <property type="component" value="Unassembled WGS sequence"/>
</dbReference>
<name>A0A8E0S4Y0_9TREM</name>
<evidence type="ECO:0000256" key="10">
    <source>
        <dbReference type="ARBA" id="ARBA00023239"/>
    </source>
</evidence>
<dbReference type="OrthoDB" id="496749at2759"/>
<organism evidence="16 17">
    <name type="scientific">Fasciolopsis buskii</name>
    <dbReference type="NCBI Taxonomy" id="27845"/>
    <lineage>
        <taxon>Eukaryota</taxon>
        <taxon>Metazoa</taxon>
        <taxon>Spiralia</taxon>
        <taxon>Lophotrochozoa</taxon>
        <taxon>Platyhelminthes</taxon>
        <taxon>Trematoda</taxon>
        <taxon>Digenea</taxon>
        <taxon>Plagiorchiida</taxon>
        <taxon>Echinostomata</taxon>
        <taxon>Echinostomatoidea</taxon>
        <taxon>Fasciolidae</taxon>
        <taxon>Fasciolopsis</taxon>
    </lineage>
</organism>
<dbReference type="InterPro" id="IPR006050">
    <property type="entry name" value="DNA_photolyase_N"/>
</dbReference>
<dbReference type="GO" id="GO:0003677">
    <property type="term" value="F:DNA binding"/>
    <property type="evidence" value="ECO:0007669"/>
    <property type="project" value="UniProtKB-KW"/>
</dbReference>
<comment type="catalytic activity">
    <reaction evidence="12">
        <text>cyclobutadipyrimidine (in DNA) = 2 pyrimidine residues (in DNA).</text>
        <dbReference type="EC" id="4.1.99.3"/>
    </reaction>
</comment>
<evidence type="ECO:0000313" key="16">
    <source>
        <dbReference type="EMBL" id="KAA0198044.1"/>
    </source>
</evidence>
<comment type="function">
    <text evidence="13">Involved in repair of UV radiation-induced DNA damage. Catalyzes the light-dependent monomerization (300-600 nm) of cyclobutyl pyrimidine dimers (in cis-syn configuration), which are formed between adjacent bases on the same DNA strand upon exposure to ultraviolet radiation.</text>
</comment>
<evidence type="ECO:0000256" key="3">
    <source>
        <dbReference type="ARBA" id="ARBA00013149"/>
    </source>
</evidence>
<evidence type="ECO:0000256" key="9">
    <source>
        <dbReference type="ARBA" id="ARBA00023204"/>
    </source>
</evidence>
<reference evidence="16" key="1">
    <citation type="submission" date="2019-05" db="EMBL/GenBank/DDBJ databases">
        <title>Annotation for the trematode Fasciolopsis buski.</title>
        <authorList>
            <person name="Choi Y.-J."/>
        </authorList>
    </citation>
    <scope>NUCLEOTIDE SEQUENCE</scope>
    <source>
        <strain evidence="16">HT</strain>
        <tissue evidence="16">Whole worm</tissue>
    </source>
</reference>
<evidence type="ECO:0000256" key="2">
    <source>
        <dbReference type="ARBA" id="ARBA00006409"/>
    </source>
</evidence>
<dbReference type="Gene3D" id="1.25.40.80">
    <property type="match status" value="1"/>
</dbReference>
<evidence type="ECO:0000256" key="14">
    <source>
        <dbReference type="ARBA" id="ARBA00083107"/>
    </source>
</evidence>
<dbReference type="InterPro" id="IPR036134">
    <property type="entry name" value="Crypto/Photolyase_FAD-like_sf"/>
</dbReference>
<evidence type="ECO:0000256" key="5">
    <source>
        <dbReference type="ARBA" id="ARBA00022630"/>
    </source>
</evidence>
<comment type="similarity">
    <text evidence="2">Belongs to the DNA photolyase class-2 family.</text>
</comment>
<dbReference type="Gene3D" id="3.40.50.620">
    <property type="entry name" value="HUPs"/>
    <property type="match status" value="1"/>
</dbReference>
<dbReference type="InterPro" id="IPR052219">
    <property type="entry name" value="Photolyase_Class-2"/>
</dbReference>
<dbReference type="FunFam" id="1.10.579.10:FF:000002">
    <property type="entry name" value="Deoxyribodipyrimidine photolyase"/>
    <property type="match status" value="1"/>
</dbReference>
<evidence type="ECO:0000256" key="6">
    <source>
        <dbReference type="ARBA" id="ARBA00022763"/>
    </source>
</evidence>
<dbReference type="InterPro" id="IPR014729">
    <property type="entry name" value="Rossmann-like_a/b/a_fold"/>
</dbReference>
<dbReference type="PANTHER" id="PTHR10211:SF0">
    <property type="entry name" value="DEOXYRIBODIPYRIMIDINE PHOTO-LYASE"/>
    <property type="match status" value="1"/>
</dbReference>
<keyword evidence="17" id="KW-1185">Reference proteome</keyword>
<keyword evidence="8" id="KW-0238">DNA-binding</keyword>
<feature type="domain" description="Photolyase/cryptochrome alpha/beta" evidence="15">
    <location>
        <begin position="70"/>
        <end position="230"/>
    </location>
</feature>
<comment type="caution">
    <text evidence="16">The sequence shown here is derived from an EMBL/GenBank/DDBJ whole genome shotgun (WGS) entry which is preliminary data.</text>
</comment>
<evidence type="ECO:0000256" key="11">
    <source>
        <dbReference type="ARBA" id="ARBA00031671"/>
    </source>
</evidence>
<evidence type="ECO:0000256" key="7">
    <source>
        <dbReference type="ARBA" id="ARBA00022827"/>
    </source>
</evidence>
<dbReference type="PROSITE" id="PS51645">
    <property type="entry name" value="PHR_CRY_ALPHA_BETA"/>
    <property type="match status" value="1"/>
</dbReference>
<evidence type="ECO:0000256" key="8">
    <source>
        <dbReference type="ARBA" id="ARBA00023125"/>
    </source>
</evidence>
<evidence type="ECO:0000313" key="17">
    <source>
        <dbReference type="Proteomes" id="UP000728185"/>
    </source>
</evidence>
<evidence type="ECO:0000256" key="4">
    <source>
        <dbReference type="ARBA" id="ARBA00014046"/>
    </source>
</evidence>
<dbReference type="Pfam" id="PF00875">
    <property type="entry name" value="DNA_photolyase"/>
    <property type="match status" value="1"/>
</dbReference>
<dbReference type="PANTHER" id="PTHR10211">
    <property type="entry name" value="DEOXYRIBODIPYRIMIDINE PHOTOLYASE"/>
    <property type="match status" value="1"/>
</dbReference>
<gene>
    <name evidence="16" type="ORF">FBUS_03531</name>
</gene>
<dbReference type="GO" id="GO:0000719">
    <property type="term" value="P:photoreactive repair"/>
    <property type="evidence" value="ECO:0007669"/>
    <property type="project" value="TreeGrafter"/>
</dbReference>
<keyword evidence="7" id="KW-0274">FAD</keyword>
<dbReference type="EC" id="4.1.99.3" evidence="3"/>
<evidence type="ECO:0000259" key="15">
    <source>
        <dbReference type="PROSITE" id="PS51645"/>
    </source>
</evidence>